<evidence type="ECO:0000313" key="1">
    <source>
        <dbReference type="EMBL" id="PZG37381.1"/>
    </source>
</evidence>
<organism evidence="1 2">
    <name type="scientific">Spongiactinospora gelatinilytica</name>
    <dbReference type="NCBI Taxonomy" id="2666298"/>
    <lineage>
        <taxon>Bacteria</taxon>
        <taxon>Bacillati</taxon>
        <taxon>Actinomycetota</taxon>
        <taxon>Actinomycetes</taxon>
        <taxon>Streptosporangiales</taxon>
        <taxon>Streptosporangiaceae</taxon>
        <taxon>Spongiactinospora</taxon>
    </lineage>
</organism>
<sequence length="113" mass="11462">MTAETAAVLPSLMVVLAAAIWAVAVVGAQLECVDAARAGARAAARGESIEQVRQLVADLAPDGAEVAVLRDARTTRVSVSAQVRPKWGERLPAVSVGSDAAAITEPGADEATT</sequence>
<evidence type="ECO:0000313" key="2">
    <source>
        <dbReference type="Proteomes" id="UP000248544"/>
    </source>
</evidence>
<evidence type="ECO:0008006" key="3">
    <source>
        <dbReference type="Google" id="ProtNLM"/>
    </source>
</evidence>
<proteinExistence type="predicted"/>
<accession>A0A2W2FNK8</accession>
<dbReference type="Proteomes" id="UP000248544">
    <property type="component" value="Unassembled WGS sequence"/>
</dbReference>
<keyword evidence="2" id="KW-1185">Reference proteome</keyword>
<reference evidence="1 2" key="1">
    <citation type="submission" date="2018-01" db="EMBL/GenBank/DDBJ databases">
        <title>Draft genome sequence of Sphaerisporangium sp. 7K107.</title>
        <authorList>
            <person name="Sahin N."/>
            <person name="Saygin H."/>
            <person name="Ay H."/>
        </authorList>
    </citation>
    <scope>NUCLEOTIDE SEQUENCE [LARGE SCALE GENOMIC DNA]</scope>
    <source>
        <strain evidence="1 2">7K107</strain>
    </source>
</reference>
<dbReference type="AlphaFoldDB" id="A0A2W2FNK8"/>
<dbReference type="EMBL" id="POUA01000237">
    <property type="protein sequence ID" value="PZG37381.1"/>
    <property type="molecule type" value="Genomic_DNA"/>
</dbReference>
<dbReference type="InterPro" id="IPR049790">
    <property type="entry name" value="Rv3655c/TadE"/>
</dbReference>
<protein>
    <recommendedName>
        <fullName evidence="3">Pilus assembly protein TadE</fullName>
    </recommendedName>
</protein>
<comment type="caution">
    <text evidence="1">The sequence shown here is derived from an EMBL/GenBank/DDBJ whole genome shotgun (WGS) entry which is preliminary data.</text>
</comment>
<dbReference type="NCBIfam" id="NF041390">
    <property type="entry name" value="TadE_Rv3655c"/>
    <property type="match status" value="1"/>
</dbReference>
<name>A0A2W2FNK8_9ACTN</name>
<gene>
    <name evidence="1" type="ORF">C1I98_25605</name>
</gene>